<keyword evidence="1" id="KW-0472">Membrane</keyword>
<proteinExistence type="predicted"/>
<comment type="caution">
    <text evidence="2">The sequence shown here is derived from an EMBL/GenBank/DDBJ whole genome shotgun (WGS) entry which is preliminary data.</text>
</comment>
<gene>
    <name evidence="2" type="ORF">O181_022723</name>
</gene>
<dbReference type="AlphaFoldDB" id="A0A9Q3GWM2"/>
<evidence type="ECO:0000256" key="1">
    <source>
        <dbReference type="SAM" id="Phobius"/>
    </source>
</evidence>
<protein>
    <submittedName>
        <fullName evidence="2">Uncharacterized protein</fullName>
    </submittedName>
</protein>
<feature type="transmembrane region" description="Helical" evidence="1">
    <location>
        <begin position="51"/>
        <end position="72"/>
    </location>
</feature>
<sequence>MGTSNQAQVDISKFVYSIPLDKNPFFVVRDYVGKTMLLSEMPKWEPFASDIIFLILVILLLQSCYILSVMVYTKSFTFGAKTSLGMWKFETINMHAISCFLYATLSIFDWIFEQSFIAGKPITALSTQRLLTGVKWIFIVVANCFQFYTLRKALPKSFTQNLELAGFSFRGVIGFYSIRLQIESIVSQMKGELQMAGEAFVREKYDPNQIFDIMLKAEPLKSLGTRMINFLRSYHAAFLVADVFLSLVYLPLLHISWRDLRVKSKLLAKKLGNSSGTAAETLNELQELVKDTRITLLYRSLPLFFDLLACAPGLCWLLSKEKGDFFQNGKNYATAKLVFSLPIPIALNLHLFAVALHCRKRLEVFKHERLNRESRSFTVIRLDSSTACNSSEEKHTPKLLNRK</sequence>
<feature type="transmembrane region" description="Helical" evidence="1">
    <location>
        <begin position="296"/>
        <end position="319"/>
    </location>
</feature>
<name>A0A9Q3GWM2_9BASI</name>
<feature type="transmembrane region" description="Helical" evidence="1">
    <location>
        <begin position="339"/>
        <end position="358"/>
    </location>
</feature>
<dbReference type="Proteomes" id="UP000765509">
    <property type="component" value="Unassembled WGS sequence"/>
</dbReference>
<accession>A0A9Q3GWM2</accession>
<feature type="transmembrane region" description="Helical" evidence="1">
    <location>
        <begin position="92"/>
        <end position="112"/>
    </location>
</feature>
<dbReference type="EMBL" id="AVOT02007033">
    <property type="protein sequence ID" value="MBW0483008.1"/>
    <property type="molecule type" value="Genomic_DNA"/>
</dbReference>
<feature type="transmembrane region" description="Helical" evidence="1">
    <location>
        <begin position="234"/>
        <end position="255"/>
    </location>
</feature>
<evidence type="ECO:0000313" key="3">
    <source>
        <dbReference type="Proteomes" id="UP000765509"/>
    </source>
</evidence>
<feature type="transmembrane region" description="Helical" evidence="1">
    <location>
        <begin position="132"/>
        <end position="150"/>
    </location>
</feature>
<dbReference type="OrthoDB" id="2506880at2759"/>
<evidence type="ECO:0000313" key="2">
    <source>
        <dbReference type="EMBL" id="MBW0483008.1"/>
    </source>
</evidence>
<organism evidence="2 3">
    <name type="scientific">Austropuccinia psidii MF-1</name>
    <dbReference type="NCBI Taxonomy" id="1389203"/>
    <lineage>
        <taxon>Eukaryota</taxon>
        <taxon>Fungi</taxon>
        <taxon>Dikarya</taxon>
        <taxon>Basidiomycota</taxon>
        <taxon>Pucciniomycotina</taxon>
        <taxon>Pucciniomycetes</taxon>
        <taxon>Pucciniales</taxon>
        <taxon>Sphaerophragmiaceae</taxon>
        <taxon>Austropuccinia</taxon>
    </lineage>
</organism>
<keyword evidence="1" id="KW-0812">Transmembrane</keyword>
<keyword evidence="3" id="KW-1185">Reference proteome</keyword>
<reference evidence="2" key="1">
    <citation type="submission" date="2021-03" db="EMBL/GenBank/DDBJ databases">
        <title>Draft genome sequence of rust myrtle Austropuccinia psidii MF-1, a brazilian biotype.</title>
        <authorList>
            <person name="Quecine M.C."/>
            <person name="Pachon D.M.R."/>
            <person name="Bonatelli M.L."/>
            <person name="Correr F.H."/>
            <person name="Franceschini L.M."/>
            <person name="Leite T.F."/>
            <person name="Margarido G.R.A."/>
            <person name="Almeida C.A."/>
            <person name="Ferrarezi J.A."/>
            <person name="Labate C.A."/>
        </authorList>
    </citation>
    <scope>NUCLEOTIDE SEQUENCE</scope>
    <source>
        <strain evidence="2">MF-1</strain>
    </source>
</reference>
<keyword evidence="1" id="KW-1133">Transmembrane helix</keyword>